<dbReference type="PATRIC" id="fig|652.5.peg.3557"/>
<dbReference type="EMBL" id="CP013067">
    <property type="protein sequence ID" value="ALP42891.1"/>
    <property type="molecule type" value="Genomic_DNA"/>
</dbReference>
<keyword evidence="1" id="KW-1133">Transmembrane helix</keyword>
<dbReference type="Pfam" id="PF06496">
    <property type="entry name" value="DUF1097"/>
    <property type="match status" value="1"/>
</dbReference>
<organism evidence="2 3">
    <name type="scientific">Aeromonas schubertii</name>
    <dbReference type="NCBI Taxonomy" id="652"/>
    <lineage>
        <taxon>Bacteria</taxon>
        <taxon>Pseudomonadati</taxon>
        <taxon>Pseudomonadota</taxon>
        <taxon>Gammaproteobacteria</taxon>
        <taxon>Aeromonadales</taxon>
        <taxon>Aeromonadaceae</taxon>
        <taxon>Aeromonas</taxon>
    </lineage>
</organism>
<dbReference type="RefSeq" id="WP_060587312.1">
    <property type="nucleotide sequence ID" value="NZ_CP013067.1"/>
</dbReference>
<reference evidence="2 3" key="2">
    <citation type="journal article" date="2016" name="Genome Announc.">
        <title>Complete Genome Sequence of the Highly Virulent Aeromonas schubertii Strain WL1483, Isolated from Diseased Snakehead Fish (Channa argus) in China.</title>
        <authorList>
            <person name="Liu L."/>
            <person name="Li N."/>
            <person name="Zhang D."/>
            <person name="Fu X."/>
            <person name="Shi C."/>
            <person name="Lin Q."/>
            <person name="Hao G."/>
        </authorList>
    </citation>
    <scope>NUCLEOTIDE SEQUENCE [LARGE SCALE GENOMIC DNA]</scope>
    <source>
        <strain evidence="2 3">WL1483</strain>
    </source>
</reference>
<proteinExistence type="predicted"/>
<protein>
    <submittedName>
        <fullName evidence="2">Chloride channel protein EriC</fullName>
    </submittedName>
</protein>
<evidence type="ECO:0000313" key="3">
    <source>
        <dbReference type="Proteomes" id="UP000058114"/>
    </source>
</evidence>
<dbReference type="InterPro" id="IPR009476">
    <property type="entry name" value="DUF1097"/>
</dbReference>
<accession>A0A0S2SMD7</accession>
<evidence type="ECO:0000256" key="1">
    <source>
        <dbReference type="SAM" id="Phobius"/>
    </source>
</evidence>
<sequence length="157" mass="16701">MSPLIAIALTTGVLSAVWGWLATLLGLLSWVGFLGCTSYFASEGGYKALLKTLLCNTSGMLWALLLIHGGEWWGSGVAGYLMTGIVATLMCVQGRQQWLSYIPGTFAGCCATFGAAGQWQLVLPSLVIGALFGWAMKASGLWLHRRTQSREALPDAA</sequence>
<reference evidence="3" key="1">
    <citation type="submission" date="2015-10" db="EMBL/GenBank/DDBJ databases">
        <title>Complete Genome Sequence of Aeromonas schubertii strain WL1483.</title>
        <authorList>
            <person name="Liu L."/>
        </authorList>
    </citation>
    <scope>NUCLEOTIDE SEQUENCE [LARGE SCALE GENOMIC DNA]</scope>
    <source>
        <strain evidence="3">WL1483</strain>
    </source>
</reference>
<gene>
    <name evidence="2" type="primary">ycdZ</name>
    <name evidence="2" type="ORF">WL1483_3472</name>
</gene>
<feature type="transmembrane region" description="Helical" evidence="1">
    <location>
        <begin position="20"/>
        <end position="41"/>
    </location>
</feature>
<feature type="transmembrane region" description="Helical" evidence="1">
    <location>
        <begin position="73"/>
        <end position="91"/>
    </location>
</feature>
<dbReference type="AlphaFoldDB" id="A0A0S2SMD7"/>
<keyword evidence="1" id="KW-0472">Membrane</keyword>
<feature type="transmembrane region" description="Helical" evidence="1">
    <location>
        <begin position="98"/>
        <end position="116"/>
    </location>
</feature>
<dbReference type="Proteomes" id="UP000058114">
    <property type="component" value="Chromosome"/>
</dbReference>
<feature type="transmembrane region" description="Helical" evidence="1">
    <location>
        <begin position="122"/>
        <end position="143"/>
    </location>
</feature>
<dbReference type="KEGG" id="asr:WL1483_3472"/>
<evidence type="ECO:0000313" key="2">
    <source>
        <dbReference type="EMBL" id="ALP42891.1"/>
    </source>
</evidence>
<name>A0A0S2SMD7_9GAMM</name>
<keyword evidence="1" id="KW-0812">Transmembrane</keyword>